<evidence type="ECO:0000313" key="3">
    <source>
        <dbReference type="EMBL" id="MCU0105244.1"/>
    </source>
</evidence>
<accession>A0ABT2PY24</accession>
<dbReference type="Proteomes" id="UP001209076">
    <property type="component" value="Unassembled WGS sequence"/>
</dbReference>
<dbReference type="PANTHER" id="PTHR42730:SF1">
    <property type="entry name" value="2-OXOGLUTARATE SYNTHASE SUBUNIT KORC"/>
    <property type="match status" value="1"/>
</dbReference>
<dbReference type="InterPro" id="IPR002869">
    <property type="entry name" value="Pyrv_flavodox_OxRed_cen"/>
</dbReference>
<feature type="domain" description="Pyruvate/ketoisovalerate oxidoreductase catalytic" evidence="2">
    <location>
        <begin position="11"/>
        <end position="172"/>
    </location>
</feature>
<gene>
    <name evidence="3" type="ORF">N7603_06195</name>
</gene>
<evidence type="ECO:0000259" key="2">
    <source>
        <dbReference type="Pfam" id="PF01558"/>
    </source>
</evidence>
<reference evidence="4" key="1">
    <citation type="submission" date="2023-07" db="EMBL/GenBank/DDBJ databases">
        <title>Novel Mycoplasma species identified in domestic and wild animals.</title>
        <authorList>
            <person name="Volokhov D.V."/>
            <person name="Furtak V.A."/>
            <person name="Zagorodnyaya T.A."/>
        </authorList>
    </citation>
    <scope>NUCLEOTIDE SEQUENCE [LARGE SCALE GENOMIC DNA]</scope>
    <source>
        <strain evidence="4">92-19</strain>
    </source>
</reference>
<dbReference type="SUPFAM" id="SSF53323">
    <property type="entry name" value="Pyruvate-ferredoxin oxidoreductase, PFOR, domain III"/>
    <property type="match status" value="1"/>
</dbReference>
<keyword evidence="4" id="KW-1185">Reference proteome</keyword>
<dbReference type="RefSeq" id="WP_262096532.1">
    <property type="nucleotide sequence ID" value="NZ_JAOEGN010000011.1"/>
</dbReference>
<dbReference type="EMBL" id="JAOEGN010000011">
    <property type="protein sequence ID" value="MCU0105244.1"/>
    <property type="molecule type" value="Genomic_DNA"/>
</dbReference>
<evidence type="ECO:0000313" key="4">
    <source>
        <dbReference type="Proteomes" id="UP001209076"/>
    </source>
</evidence>
<name>A0ABT2PY24_9MOLU</name>
<dbReference type="Gene3D" id="3.40.920.10">
    <property type="entry name" value="Pyruvate-ferredoxin oxidoreductase, PFOR, domain III"/>
    <property type="match status" value="1"/>
</dbReference>
<dbReference type="PANTHER" id="PTHR42730">
    <property type="entry name" value="2-OXOGLUTARATE SYNTHASE SUBUNIT KORC"/>
    <property type="match status" value="1"/>
</dbReference>
<protein>
    <submittedName>
        <fullName evidence="3">2-oxoacid:acceptor oxidoreductase family protein</fullName>
    </submittedName>
</protein>
<keyword evidence="1" id="KW-0560">Oxidoreductase</keyword>
<dbReference type="Pfam" id="PF01558">
    <property type="entry name" value="POR"/>
    <property type="match status" value="1"/>
</dbReference>
<dbReference type="InterPro" id="IPR052554">
    <property type="entry name" value="2-oxoglutarate_synth_KorC"/>
</dbReference>
<dbReference type="InterPro" id="IPR019752">
    <property type="entry name" value="Pyrv/ketoisovalerate_OxRed_cat"/>
</dbReference>
<proteinExistence type="predicted"/>
<comment type="caution">
    <text evidence="3">The sequence shown here is derived from an EMBL/GenBank/DDBJ whole genome shotgun (WGS) entry which is preliminary data.</text>
</comment>
<organism evidence="3 4">
    <name type="scientific">Paracholeplasma vituli</name>
    <dbReference type="NCBI Taxonomy" id="69473"/>
    <lineage>
        <taxon>Bacteria</taxon>
        <taxon>Bacillati</taxon>
        <taxon>Mycoplasmatota</taxon>
        <taxon>Mollicutes</taxon>
        <taxon>Acholeplasmatales</taxon>
        <taxon>Acholeplasmataceae</taxon>
        <taxon>Paracholeplasma</taxon>
    </lineage>
</organism>
<sequence length="175" mass="19390">MTKTIRIAGFGGQGVMLLGQILAYSATIQGMNAIWVPTYGPETRGGTANCMVTISDTPIYSPVFKDSDDLIVLNEPSYQKFKHTVKSDGFMLFNESLIQIDENPKYQVKGVKANDLALSVGEPRAINFVLLGAYLKQNPIFDENTIMEALKYFFGSKKEHLIEVNKKAFNLGQTV</sequence>
<evidence type="ECO:0000256" key="1">
    <source>
        <dbReference type="ARBA" id="ARBA00023002"/>
    </source>
</evidence>